<keyword evidence="2" id="KW-1185">Reference proteome</keyword>
<comment type="caution">
    <text evidence="1">The sequence shown here is derived from an EMBL/GenBank/DDBJ whole genome shotgun (WGS) entry which is preliminary data.</text>
</comment>
<evidence type="ECO:0000313" key="1">
    <source>
        <dbReference type="EMBL" id="MET1754567.1"/>
    </source>
</evidence>
<name>A0ABV2CY99_9SPHN</name>
<gene>
    <name evidence="1" type="ORF">ABVV53_03710</name>
</gene>
<accession>A0ABV2CY99</accession>
<sequence>MAEADAGVAQGAIISRTAARLIVAQPQDSASSLRVLLPARKPVALLG</sequence>
<evidence type="ECO:0000313" key="2">
    <source>
        <dbReference type="Proteomes" id="UP001548713"/>
    </source>
</evidence>
<dbReference type="RefSeq" id="WP_353982994.1">
    <property type="nucleotide sequence ID" value="NZ_JBEWLY010000008.1"/>
</dbReference>
<dbReference type="Proteomes" id="UP001548713">
    <property type="component" value="Unassembled WGS sequence"/>
</dbReference>
<organism evidence="1 2">
    <name type="scientific">Novosphingobium kalidii</name>
    <dbReference type="NCBI Taxonomy" id="3230299"/>
    <lineage>
        <taxon>Bacteria</taxon>
        <taxon>Pseudomonadati</taxon>
        <taxon>Pseudomonadota</taxon>
        <taxon>Alphaproteobacteria</taxon>
        <taxon>Sphingomonadales</taxon>
        <taxon>Sphingomonadaceae</taxon>
        <taxon>Novosphingobium</taxon>
    </lineage>
</organism>
<proteinExistence type="predicted"/>
<dbReference type="EMBL" id="JBEWLY010000008">
    <property type="protein sequence ID" value="MET1754567.1"/>
    <property type="molecule type" value="Genomic_DNA"/>
</dbReference>
<reference evidence="1 2" key="1">
    <citation type="submission" date="2024-07" db="EMBL/GenBank/DDBJ databases">
        <title>Novosphingobium kalidii RD2P27.</title>
        <authorList>
            <person name="Sun J.-Q."/>
        </authorList>
    </citation>
    <scope>NUCLEOTIDE SEQUENCE [LARGE SCALE GENOMIC DNA]</scope>
    <source>
        <strain evidence="1 2">RD2P27</strain>
    </source>
</reference>
<protein>
    <submittedName>
        <fullName evidence="1">Uncharacterized protein</fullName>
    </submittedName>
</protein>